<evidence type="ECO:0000313" key="3">
    <source>
        <dbReference type="Proteomes" id="UP000712281"/>
    </source>
</evidence>
<accession>A0A8S9KSD8</accession>
<feature type="region of interest" description="Disordered" evidence="1">
    <location>
        <begin position="45"/>
        <end position="75"/>
    </location>
</feature>
<name>A0A8S9KSD8_BRACR</name>
<evidence type="ECO:0000313" key="2">
    <source>
        <dbReference type="EMBL" id="KAF2596268.1"/>
    </source>
</evidence>
<dbReference type="Proteomes" id="UP000712281">
    <property type="component" value="Unassembled WGS sequence"/>
</dbReference>
<dbReference type="EMBL" id="QGKW02000717">
    <property type="protein sequence ID" value="KAF2596268.1"/>
    <property type="molecule type" value="Genomic_DNA"/>
</dbReference>
<dbReference type="AlphaFoldDB" id="A0A8S9KSD8"/>
<proteinExistence type="predicted"/>
<gene>
    <name evidence="2" type="ORF">F2Q68_00009764</name>
</gene>
<protein>
    <submittedName>
        <fullName evidence="2">Uncharacterized protein</fullName>
    </submittedName>
</protein>
<comment type="caution">
    <text evidence="2">The sequence shown here is derived from an EMBL/GenBank/DDBJ whole genome shotgun (WGS) entry which is preliminary data.</text>
</comment>
<organism evidence="2 3">
    <name type="scientific">Brassica cretica</name>
    <name type="common">Mustard</name>
    <dbReference type="NCBI Taxonomy" id="69181"/>
    <lineage>
        <taxon>Eukaryota</taxon>
        <taxon>Viridiplantae</taxon>
        <taxon>Streptophyta</taxon>
        <taxon>Embryophyta</taxon>
        <taxon>Tracheophyta</taxon>
        <taxon>Spermatophyta</taxon>
        <taxon>Magnoliopsida</taxon>
        <taxon>eudicotyledons</taxon>
        <taxon>Gunneridae</taxon>
        <taxon>Pentapetalae</taxon>
        <taxon>rosids</taxon>
        <taxon>malvids</taxon>
        <taxon>Brassicales</taxon>
        <taxon>Brassicaceae</taxon>
        <taxon>Brassiceae</taxon>
        <taxon>Brassica</taxon>
    </lineage>
</organism>
<sequence>MHEIGFFQQVWKAGSRARTTFGSKLARNLPSKRETLKVLHLPRRLRRTTESSTSTCDVSNDTDEDVDRHPRRTRS</sequence>
<evidence type="ECO:0000256" key="1">
    <source>
        <dbReference type="SAM" id="MobiDB-lite"/>
    </source>
</evidence>
<reference evidence="2" key="1">
    <citation type="submission" date="2019-12" db="EMBL/GenBank/DDBJ databases">
        <title>Genome sequencing and annotation of Brassica cretica.</title>
        <authorList>
            <person name="Studholme D.J."/>
            <person name="Sarris P.F."/>
        </authorList>
    </citation>
    <scope>NUCLEOTIDE SEQUENCE</scope>
    <source>
        <strain evidence="2">PFS-001/15</strain>
        <tissue evidence="2">Leaf</tissue>
    </source>
</reference>